<accession>A0A6J4MAX0</accession>
<dbReference type="EMBL" id="CADCUF010000270">
    <property type="protein sequence ID" value="CAA9352946.1"/>
    <property type="molecule type" value="Genomic_DNA"/>
</dbReference>
<proteinExistence type="predicted"/>
<dbReference type="Pfam" id="PF11392">
    <property type="entry name" value="AllH"/>
    <property type="match status" value="1"/>
</dbReference>
<dbReference type="InterPro" id="IPR021530">
    <property type="entry name" value="AllH-like"/>
</dbReference>
<evidence type="ECO:0008006" key="2">
    <source>
        <dbReference type="Google" id="ProtNLM"/>
    </source>
</evidence>
<evidence type="ECO:0000313" key="1">
    <source>
        <dbReference type="EMBL" id="CAA9352946.1"/>
    </source>
</evidence>
<gene>
    <name evidence="1" type="ORF">AVDCRST_MAG24-1910</name>
</gene>
<sequence length="267" mass="26648">MTSAPTPASAVGSASVRVLGQVAGPHRSASVLHAGPHAVYLDVEGTCTCLLSAQATQVPFGIRTTLEVLPEVAPGDLASVEHGTVTVPGLNVLVAGIVDTTVPVLDPSAAARWSGPLRVLADASTRRVRDLLPADALEALRQADPGAVPALLGLGPGLTPLGDDVLGAWLATALATRHPGLDVVRRAVALSAGERTTTVSATLLACAARGEVVPEHRDLLVGLGADDRTAVEVALDALVSVGDTSGAGALLGTVLALESLPAGGTTP</sequence>
<dbReference type="AlphaFoldDB" id="A0A6J4MAX0"/>
<reference evidence="1" key="1">
    <citation type="submission" date="2020-02" db="EMBL/GenBank/DDBJ databases">
        <authorList>
            <person name="Meier V. D."/>
        </authorList>
    </citation>
    <scope>NUCLEOTIDE SEQUENCE</scope>
    <source>
        <strain evidence="1">AVDCRST_MAG24</strain>
    </source>
</reference>
<name>A0A6J4MAX0_9ACTN</name>
<organism evidence="1">
    <name type="scientific">uncultured Nocardioidaceae bacterium</name>
    <dbReference type="NCBI Taxonomy" id="253824"/>
    <lineage>
        <taxon>Bacteria</taxon>
        <taxon>Bacillati</taxon>
        <taxon>Actinomycetota</taxon>
        <taxon>Actinomycetes</taxon>
        <taxon>Propionibacteriales</taxon>
        <taxon>Nocardioidaceae</taxon>
        <taxon>environmental samples</taxon>
    </lineage>
</organism>
<protein>
    <recommendedName>
        <fullName evidence="2">DUF2877 domain-containing protein</fullName>
    </recommendedName>
</protein>